<protein>
    <submittedName>
        <fullName evidence="2">BT2 protein</fullName>
    </submittedName>
</protein>
<dbReference type="PANTHER" id="PTHR46672">
    <property type="entry name" value="OS08G0495500 PROTEIN-RELATED"/>
    <property type="match status" value="1"/>
</dbReference>
<sequence>MSEDGSRRADMVWGFLSLWDLWDCETLQNKLPSNFDWTQPIGNDGLVPLTVLLLDPARMSNNKSGFLKLAEWMLKSGADPEQRLPAENTFFRSWFQKDKPDATRITVSFGGHSAITLAVAWLHAMQEAKGGANWGNETGCLREFLTLCASTVATRAARDPPTVPMRQSVVEVWESVRNMTATHNVIFETADGQVTAHDVVLLAASPVLKAMLESSMKEGSSKRISVEDSSSSGVSLFLDMLYTGSTWDDPDYKTMLVALDLAHRWQVTGVVDMVSDALPQMLAVDSFADIAEAAVLKGLDALQRACRGFGSKSEEIQAMLQAGSFPDHVQRLLGASATHACEPGASKGRRRSF</sequence>
<evidence type="ECO:0000313" key="3">
    <source>
        <dbReference type="Proteomes" id="UP000604046"/>
    </source>
</evidence>
<dbReference type="OrthoDB" id="6359816at2759"/>
<feature type="domain" description="BTB" evidence="1">
    <location>
        <begin position="183"/>
        <end position="244"/>
    </location>
</feature>
<evidence type="ECO:0000259" key="1">
    <source>
        <dbReference type="PROSITE" id="PS50097"/>
    </source>
</evidence>
<reference evidence="2" key="1">
    <citation type="submission" date="2021-02" db="EMBL/GenBank/DDBJ databases">
        <authorList>
            <person name="Dougan E. K."/>
            <person name="Rhodes N."/>
            <person name="Thang M."/>
            <person name="Chan C."/>
        </authorList>
    </citation>
    <scope>NUCLEOTIDE SEQUENCE</scope>
</reference>
<dbReference type="PROSITE" id="PS50097">
    <property type="entry name" value="BTB"/>
    <property type="match status" value="1"/>
</dbReference>
<dbReference type="Pfam" id="PF00651">
    <property type="entry name" value="BTB"/>
    <property type="match status" value="1"/>
</dbReference>
<name>A0A812SPP4_9DINO</name>
<dbReference type="SUPFAM" id="SSF54695">
    <property type="entry name" value="POZ domain"/>
    <property type="match status" value="1"/>
</dbReference>
<dbReference type="InterPro" id="IPR044714">
    <property type="entry name" value="AtSIBP1-like"/>
</dbReference>
<dbReference type="SMART" id="SM00225">
    <property type="entry name" value="BTB"/>
    <property type="match status" value="1"/>
</dbReference>
<organism evidence="2 3">
    <name type="scientific">Symbiodinium natans</name>
    <dbReference type="NCBI Taxonomy" id="878477"/>
    <lineage>
        <taxon>Eukaryota</taxon>
        <taxon>Sar</taxon>
        <taxon>Alveolata</taxon>
        <taxon>Dinophyceae</taxon>
        <taxon>Suessiales</taxon>
        <taxon>Symbiodiniaceae</taxon>
        <taxon>Symbiodinium</taxon>
    </lineage>
</organism>
<dbReference type="Gene3D" id="3.30.710.10">
    <property type="entry name" value="Potassium Channel Kv1.1, Chain A"/>
    <property type="match status" value="1"/>
</dbReference>
<dbReference type="CDD" id="cd18186">
    <property type="entry name" value="BTB_POZ_ZBTB_KLHL-like"/>
    <property type="match status" value="1"/>
</dbReference>
<comment type="caution">
    <text evidence="2">The sequence shown here is derived from an EMBL/GenBank/DDBJ whole genome shotgun (WGS) entry which is preliminary data.</text>
</comment>
<accession>A0A812SPP4</accession>
<dbReference type="AlphaFoldDB" id="A0A812SPP4"/>
<proteinExistence type="predicted"/>
<dbReference type="EMBL" id="CAJNDS010002458">
    <property type="protein sequence ID" value="CAE7484642.1"/>
    <property type="molecule type" value="Genomic_DNA"/>
</dbReference>
<dbReference type="InterPro" id="IPR011333">
    <property type="entry name" value="SKP1/BTB/POZ_sf"/>
</dbReference>
<evidence type="ECO:0000313" key="2">
    <source>
        <dbReference type="EMBL" id="CAE7484642.1"/>
    </source>
</evidence>
<dbReference type="InterPro" id="IPR000210">
    <property type="entry name" value="BTB/POZ_dom"/>
</dbReference>
<keyword evidence="3" id="KW-1185">Reference proteome</keyword>
<dbReference type="PANTHER" id="PTHR46672:SF8">
    <property type="entry name" value="BTB DOMAIN-CONTAINING PROTEIN"/>
    <property type="match status" value="1"/>
</dbReference>
<dbReference type="Proteomes" id="UP000604046">
    <property type="component" value="Unassembled WGS sequence"/>
</dbReference>
<gene>
    <name evidence="2" type="primary">BT2</name>
    <name evidence="2" type="ORF">SNAT2548_LOCUS27193</name>
</gene>